<dbReference type="OrthoDB" id="9805904at2"/>
<evidence type="ECO:0000313" key="4">
    <source>
        <dbReference type="Proteomes" id="UP000051445"/>
    </source>
</evidence>
<dbReference type="GO" id="GO:0016491">
    <property type="term" value="F:oxidoreductase activity"/>
    <property type="evidence" value="ECO:0007669"/>
    <property type="project" value="UniProtKB-KW"/>
</dbReference>
<accession>A0A0R1P518</accession>
<dbReference type="RefSeq" id="WP_057750880.1">
    <property type="nucleotide sequence ID" value="NZ_AZER01000016.1"/>
</dbReference>
<dbReference type="InterPro" id="IPR036291">
    <property type="entry name" value="NAD(P)-bd_dom_sf"/>
</dbReference>
<sequence>MNRLKNKIAIVTGGTQGIGKGIAKCFVNEGAKVVITSPTETKGKKAADELGENVIYVKQDVSKEDDWKNVISQTLDKFGGLDIVVNNAGIAPKLVSIDKETLEDWNKVISVDLTGTFLGVKHGMATMAKNGGGSIINISSIEGLIGAPTVGPYNAAKGGVRLLTKSAALDATTNKYNVRVNSVHPGYIDTDIIPEDQKTMYGNLTPMGHIGTPEDIGMLCVYLASDESKFVTGSEFVIDGGVTAE</sequence>
<keyword evidence="2" id="KW-0560">Oxidoreductase</keyword>
<dbReference type="STRING" id="1423746.FD27_GL000927"/>
<name>A0A0R1P518_9LACO</name>
<dbReference type="Proteomes" id="UP000051445">
    <property type="component" value="Unassembled WGS sequence"/>
</dbReference>
<dbReference type="NCBIfam" id="NF005559">
    <property type="entry name" value="PRK07231.1"/>
    <property type="match status" value="1"/>
</dbReference>
<evidence type="ECO:0000256" key="1">
    <source>
        <dbReference type="ARBA" id="ARBA00006484"/>
    </source>
</evidence>
<keyword evidence="4" id="KW-1185">Reference proteome</keyword>
<comment type="caution">
    <text evidence="3">The sequence shown here is derived from an EMBL/GenBank/DDBJ whole genome shotgun (WGS) entry which is preliminary data.</text>
</comment>
<proteinExistence type="inferred from homology"/>
<gene>
    <name evidence="3" type="ORF">FD27_GL000927</name>
</gene>
<dbReference type="PATRIC" id="fig|1423746.3.peg.938"/>
<evidence type="ECO:0000256" key="2">
    <source>
        <dbReference type="ARBA" id="ARBA00023002"/>
    </source>
</evidence>
<reference evidence="3 4" key="1">
    <citation type="journal article" date="2015" name="Genome Announc.">
        <title>Expanding the biotechnology potential of lactobacilli through comparative genomics of 213 strains and associated genera.</title>
        <authorList>
            <person name="Sun Z."/>
            <person name="Harris H.M."/>
            <person name="McCann A."/>
            <person name="Guo C."/>
            <person name="Argimon S."/>
            <person name="Zhang W."/>
            <person name="Yang X."/>
            <person name="Jeffery I.B."/>
            <person name="Cooney J.C."/>
            <person name="Kagawa T.F."/>
            <person name="Liu W."/>
            <person name="Song Y."/>
            <person name="Salvetti E."/>
            <person name="Wrobel A."/>
            <person name="Rasinkangas P."/>
            <person name="Parkhill J."/>
            <person name="Rea M.C."/>
            <person name="O'Sullivan O."/>
            <person name="Ritari J."/>
            <person name="Douillard F.P."/>
            <person name="Paul Ross R."/>
            <person name="Yang R."/>
            <person name="Briner A.E."/>
            <person name="Felis G.E."/>
            <person name="de Vos W.M."/>
            <person name="Barrangou R."/>
            <person name="Klaenhammer T.R."/>
            <person name="Caufield P.W."/>
            <person name="Cui Y."/>
            <person name="Zhang H."/>
            <person name="O'Toole P.W."/>
        </authorList>
    </citation>
    <scope>NUCLEOTIDE SEQUENCE [LARGE SCALE GENOMIC DNA]</scope>
    <source>
        <strain evidence="3 4">DSM 13145</strain>
    </source>
</reference>
<dbReference type="SUPFAM" id="SSF51735">
    <property type="entry name" value="NAD(P)-binding Rossmann-fold domains"/>
    <property type="match status" value="1"/>
</dbReference>
<dbReference type="PANTHER" id="PTHR24321">
    <property type="entry name" value="DEHYDROGENASES, SHORT CHAIN"/>
    <property type="match status" value="1"/>
</dbReference>
<dbReference type="EMBL" id="AZER01000016">
    <property type="protein sequence ID" value="KRL27177.1"/>
    <property type="molecule type" value="Genomic_DNA"/>
</dbReference>
<dbReference type="PRINTS" id="PR00081">
    <property type="entry name" value="GDHRDH"/>
</dbReference>
<dbReference type="InterPro" id="IPR020904">
    <property type="entry name" value="Sc_DH/Rdtase_CS"/>
</dbReference>
<dbReference type="GO" id="GO:0008206">
    <property type="term" value="P:bile acid metabolic process"/>
    <property type="evidence" value="ECO:0007669"/>
    <property type="project" value="UniProtKB-ARBA"/>
</dbReference>
<dbReference type="PROSITE" id="PS00061">
    <property type="entry name" value="ADH_SHORT"/>
    <property type="match status" value="1"/>
</dbReference>
<dbReference type="Pfam" id="PF13561">
    <property type="entry name" value="adh_short_C2"/>
    <property type="match status" value="1"/>
</dbReference>
<dbReference type="InterPro" id="IPR002347">
    <property type="entry name" value="SDR_fam"/>
</dbReference>
<evidence type="ECO:0000313" key="3">
    <source>
        <dbReference type="EMBL" id="KRL27177.1"/>
    </source>
</evidence>
<comment type="similarity">
    <text evidence="1">Belongs to the short-chain dehydrogenases/reductases (SDR) family.</text>
</comment>
<dbReference type="PANTHER" id="PTHR24321:SF8">
    <property type="entry name" value="ESTRADIOL 17-BETA-DEHYDROGENASE 8-RELATED"/>
    <property type="match status" value="1"/>
</dbReference>
<protein>
    <submittedName>
        <fullName evidence="3">Glucose 1-dehydrogenase</fullName>
    </submittedName>
</protein>
<dbReference type="AlphaFoldDB" id="A0A0R1P518"/>
<dbReference type="Gene3D" id="3.40.50.720">
    <property type="entry name" value="NAD(P)-binding Rossmann-like Domain"/>
    <property type="match status" value="1"/>
</dbReference>
<dbReference type="FunFam" id="3.40.50.720:FF:000084">
    <property type="entry name" value="Short-chain dehydrogenase reductase"/>
    <property type="match status" value="1"/>
</dbReference>
<organism evidence="3 4">
    <name type="scientific">Limosilactobacillus frumenti DSM 13145</name>
    <dbReference type="NCBI Taxonomy" id="1423746"/>
    <lineage>
        <taxon>Bacteria</taxon>
        <taxon>Bacillati</taxon>
        <taxon>Bacillota</taxon>
        <taxon>Bacilli</taxon>
        <taxon>Lactobacillales</taxon>
        <taxon>Lactobacillaceae</taxon>
        <taxon>Limosilactobacillus</taxon>
    </lineage>
</organism>
<dbReference type="PRINTS" id="PR00080">
    <property type="entry name" value="SDRFAMILY"/>
</dbReference>